<dbReference type="AlphaFoldDB" id="A0A1Y1KEV9"/>
<dbReference type="InterPro" id="IPR013761">
    <property type="entry name" value="SAM/pointed_sf"/>
</dbReference>
<reference evidence="2 3" key="2">
    <citation type="journal article" date="2018" name="Elife">
        <title>Firefly genomes illuminate parallel origins of bioluminescence in beetles.</title>
        <authorList>
            <person name="Fallon T.R."/>
            <person name="Lower S.E."/>
            <person name="Chang C.H."/>
            <person name="Bessho-Uehara M."/>
            <person name="Martin G.J."/>
            <person name="Bewick A.J."/>
            <person name="Behringer M."/>
            <person name="Debat H.J."/>
            <person name="Wong I."/>
            <person name="Day J.C."/>
            <person name="Suvorov A."/>
            <person name="Silva C.J."/>
            <person name="Stanger-Hall K.F."/>
            <person name="Hall D.W."/>
            <person name="Schmitz R.J."/>
            <person name="Nelson D.R."/>
            <person name="Lewis S.M."/>
            <person name="Shigenobu S."/>
            <person name="Bybee S.M."/>
            <person name="Larracuente A.M."/>
            <person name="Oba Y."/>
            <person name="Weng J.K."/>
        </authorList>
    </citation>
    <scope>NUCLEOTIDE SEQUENCE [LARGE SCALE GENOMIC DNA]</scope>
    <source>
        <strain evidence="2">1611_PpyrPB1</strain>
        <tissue evidence="2">Whole body</tissue>
    </source>
</reference>
<evidence type="ECO:0000313" key="2">
    <source>
        <dbReference type="EMBL" id="KAB0803134.1"/>
    </source>
</evidence>
<sequence length="572" mass="66029">MDSSVSEILNDDEQRYLYNNLIGGDTLLSDSLLENVPPASCSTEYGSNEPNHNKVILNLDEIQSSDTLDPEVDDLLRQWQLESLRPCFIENQIDLTALKHAQPHHINELLNSVPLGLRIKLEQNISKWKESHQNTAGAAQKVNLGIQREDYGHSTNEKEHTFGGLLDSVPEIINVEKILQNYAEGKTILKLIDGGVREIPMSQKQTVVDKIVDYFIQQNQKLNVSAAKTISIQINKLFPEETPEYYFAPQTGKAPKGKLLSKYYNQVRRLTDSGLLGKKVKLRSSIKHRNIEELPAAEENCVTIKEKLKYVQEGERWEQLVVMWKSVQNYRRKMLLENQESSIVSFLNEWPAFKRPLGYTLVDLDFEYLYSNAESLFTKWEIFSRKIFDYLMPIVKDKRCKCILQKFVLEQHSDDEKAIVILFLLHAALTPTSKKVTKTENKSTVQKFTIGDSQDSFIVFGKSVLEIESKLLSKKSMNQPVQPLIAVLHENEFYQAKQVIVLFDNVKYYFVNIVPALDCCFKVFHVFDFKYPQESLIVWQFIQIYFYNIQTAHDAVIPKLTMFLKELNKVVN</sequence>
<dbReference type="Proteomes" id="UP000327044">
    <property type="component" value="Unassembled WGS sequence"/>
</dbReference>
<gene>
    <name evidence="2" type="ORF">PPYR_00104</name>
</gene>
<keyword evidence="3" id="KW-1185">Reference proteome</keyword>
<accession>A0A1Y1KEV9</accession>
<organism evidence="1">
    <name type="scientific">Photinus pyralis</name>
    <name type="common">Common eastern firefly</name>
    <name type="synonym">Lampyris pyralis</name>
    <dbReference type="NCBI Taxonomy" id="7054"/>
    <lineage>
        <taxon>Eukaryota</taxon>
        <taxon>Metazoa</taxon>
        <taxon>Ecdysozoa</taxon>
        <taxon>Arthropoda</taxon>
        <taxon>Hexapoda</taxon>
        <taxon>Insecta</taxon>
        <taxon>Pterygota</taxon>
        <taxon>Neoptera</taxon>
        <taxon>Endopterygota</taxon>
        <taxon>Coleoptera</taxon>
        <taxon>Polyphaga</taxon>
        <taxon>Elateriformia</taxon>
        <taxon>Elateroidea</taxon>
        <taxon>Lampyridae</taxon>
        <taxon>Lampyrinae</taxon>
        <taxon>Photinus</taxon>
    </lineage>
</organism>
<evidence type="ECO:0000313" key="3">
    <source>
        <dbReference type="Proteomes" id="UP000327044"/>
    </source>
</evidence>
<reference evidence="1" key="1">
    <citation type="journal article" date="2016" name="Sci. Rep.">
        <title>Molecular characterization of firefly nuptial gifts: a multi-omics approach sheds light on postcopulatory sexual selection.</title>
        <authorList>
            <person name="Al-Wathiqui N."/>
            <person name="Fallon T.R."/>
            <person name="South A."/>
            <person name="Weng J.K."/>
            <person name="Lewis S.M."/>
        </authorList>
    </citation>
    <scope>NUCLEOTIDE SEQUENCE</scope>
</reference>
<evidence type="ECO:0000313" key="1">
    <source>
        <dbReference type="EMBL" id="JAV57317.1"/>
    </source>
</evidence>
<reference evidence="2" key="3">
    <citation type="submission" date="2019-08" db="EMBL/GenBank/DDBJ databases">
        <authorList>
            <consortium name="Photinus pyralis genome working group"/>
            <person name="Fallon T.R."/>
            <person name="Sander Lower S.E."/>
            <person name="Weng J.-K."/>
        </authorList>
    </citation>
    <scope>NUCLEOTIDE SEQUENCE</scope>
    <source>
        <strain evidence="2">1611_PpyrPB1</strain>
        <tissue evidence="2">Whole body</tissue>
    </source>
</reference>
<dbReference type="InParanoid" id="A0A1Y1KEV9"/>
<dbReference type="EMBL" id="VVIM01000001">
    <property type="protein sequence ID" value="KAB0803134.1"/>
    <property type="molecule type" value="Genomic_DNA"/>
</dbReference>
<protein>
    <submittedName>
        <fullName evidence="1">Uncharacterized protein</fullName>
    </submittedName>
</protein>
<proteinExistence type="predicted"/>
<dbReference type="OrthoDB" id="6776649at2759"/>
<name>A0A1Y1KEV9_PHOPY</name>
<dbReference type="Gene3D" id="1.10.150.50">
    <property type="entry name" value="Transcription Factor, Ets-1"/>
    <property type="match status" value="1"/>
</dbReference>
<dbReference type="EMBL" id="GEZM01090243">
    <property type="protein sequence ID" value="JAV57317.1"/>
    <property type="molecule type" value="Transcribed_RNA"/>
</dbReference>